<dbReference type="PROSITE" id="PS01317">
    <property type="entry name" value="SSRP"/>
    <property type="match status" value="1"/>
</dbReference>
<evidence type="ECO:0000256" key="1">
    <source>
        <dbReference type="ARBA" id="ARBA00022490"/>
    </source>
</evidence>
<keyword evidence="2 3" id="KW-0694">RNA-binding</keyword>
<keyword evidence="1 3" id="KW-0963">Cytoplasm</keyword>
<dbReference type="GO" id="GO:0003723">
    <property type="term" value="F:RNA binding"/>
    <property type="evidence" value="ECO:0007669"/>
    <property type="project" value="UniProtKB-UniRule"/>
</dbReference>
<comment type="similarity">
    <text evidence="3">Belongs to the SmpB family.</text>
</comment>
<evidence type="ECO:0000313" key="5">
    <source>
        <dbReference type="Proteomes" id="UP000063964"/>
    </source>
</evidence>
<dbReference type="InterPro" id="IPR023620">
    <property type="entry name" value="SmpB"/>
</dbReference>
<organism evidence="4 5">
    <name type="scientific">Desulfomicrobium orale DSM 12838</name>
    <dbReference type="NCBI Taxonomy" id="888061"/>
    <lineage>
        <taxon>Bacteria</taxon>
        <taxon>Pseudomonadati</taxon>
        <taxon>Thermodesulfobacteriota</taxon>
        <taxon>Desulfovibrionia</taxon>
        <taxon>Desulfovibrionales</taxon>
        <taxon>Desulfomicrobiaceae</taxon>
        <taxon>Desulfomicrobium</taxon>
    </lineage>
</organism>
<dbReference type="HAMAP" id="MF_00023">
    <property type="entry name" value="SmpB"/>
    <property type="match status" value="1"/>
</dbReference>
<dbReference type="PANTHER" id="PTHR30308:SF2">
    <property type="entry name" value="SSRA-BINDING PROTEIN"/>
    <property type="match status" value="1"/>
</dbReference>
<comment type="subcellular location">
    <subcellularLocation>
        <location evidence="3">Cytoplasm</location>
    </subcellularLocation>
    <text evidence="3">The tmRNA-SmpB complex associates with stalled 70S ribosomes.</text>
</comment>
<evidence type="ECO:0000256" key="2">
    <source>
        <dbReference type="ARBA" id="ARBA00022884"/>
    </source>
</evidence>
<dbReference type="Proteomes" id="UP000063964">
    <property type="component" value="Chromosome"/>
</dbReference>
<name>A0A120KN18_9BACT</name>
<keyword evidence="5" id="KW-1185">Reference proteome</keyword>
<comment type="function">
    <text evidence="3">Required for rescue of stalled ribosomes mediated by trans-translation. Binds to transfer-messenger RNA (tmRNA), required for stable association of tmRNA with ribosomes. tmRNA and SmpB together mimic tRNA shape, replacing the anticodon stem-loop with SmpB. tmRNA is encoded by the ssrA gene; the 2 termini fold to resemble tRNA(Ala) and it encodes a 'tag peptide', a short internal open reading frame. During trans-translation Ala-aminoacylated tmRNA acts like a tRNA, entering the A-site of stalled ribosomes, displacing the stalled mRNA. The ribosome then switches to translate the ORF on the tmRNA; the nascent peptide is terminated with the 'tag peptide' encoded by the tmRNA and targeted for degradation. The ribosome is freed to recommence translation, which seems to be the essential function of trans-translation.</text>
</comment>
<dbReference type="RefSeq" id="WP_066604977.1">
    <property type="nucleotide sequence ID" value="NZ_CP014230.1"/>
</dbReference>
<dbReference type="NCBIfam" id="NF003843">
    <property type="entry name" value="PRK05422.1"/>
    <property type="match status" value="1"/>
</dbReference>
<dbReference type="Gene3D" id="2.40.280.10">
    <property type="match status" value="1"/>
</dbReference>
<evidence type="ECO:0000256" key="3">
    <source>
        <dbReference type="HAMAP-Rule" id="MF_00023"/>
    </source>
</evidence>
<dbReference type="InterPro" id="IPR020081">
    <property type="entry name" value="SsrA-bd_prot_CS"/>
</dbReference>
<dbReference type="EMBL" id="CP014230">
    <property type="protein sequence ID" value="AMD92791.1"/>
    <property type="molecule type" value="Genomic_DNA"/>
</dbReference>
<dbReference type="GO" id="GO:0070930">
    <property type="term" value="P:trans-translation-dependent protein tagging"/>
    <property type="evidence" value="ECO:0007669"/>
    <property type="project" value="TreeGrafter"/>
</dbReference>
<dbReference type="CDD" id="cd09294">
    <property type="entry name" value="SmpB"/>
    <property type="match status" value="1"/>
</dbReference>
<dbReference type="InterPro" id="IPR000037">
    <property type="entry name" value="SsrA-bd_prot"/>
</dbReference>
<evidence type="ECO:0000313" key="4">
    <source>
        <dbReference type="EMBL" id="AMD92791.1"/>
    </source>
</evidence>
<gene>
    <name evidence="3" type="primary">smpB</name>
    <name evidence="4" type="ORF">AXF15_06520</name>
</gene>
<dbReference type="Pfam" id="PF01668">
    <property type="entry name" value="SmpB"/>
    <property type="match status" value="1"/>
</dbReference>
<dbReference type="GO" id="GO:0005829">
    <property type="term" value="C:cytosol"/>
    <property type="evidence" value="ECO:0007669"/>
    <property type="project" value="TreeGrafter"/>
</dbReference>
<accession>A0A120KN18</accession>
<dbReference type="GO" id="GO:0070929">
    <property type="term" value="P:trans-translation"/>
    <property type="evidence" value="ECO:0007669"/>
    <property type="project" value="UniProtKB-UniRule"/>
</dbReference>
<dbReference type="AlphaFoldDB" id="A0A120KN18"/>
<sequence length="153" mass="17536">MARPTGIKIIAANRKARHFYELLEFIEAGIVLTGSEVKSLREGRVNFMDGYARVTDGEAFLSGVHISPYANAGYAQHDPDRERKLLMHRREIAGLKAKMEQKGLTLVPTKLYFKDGKIKIELALAKGKKIHDRREDLKQRAVNRDTERELNRY</sequence>
<reference evidence="5" key="1">
    <citation type="submission" date="2016-02" db="EMBL/GenBank/DDBJ databases">
        <authorList>
            <person name="Holder M.E."/>
            <person name="Ajami N.J."/>
            <person name="Petrosino J.F."/>
        </authorList>
    </citation>
    <scope>NUCLEOTIDE SEQUENCE [LARGE SCALE GENOMIC DNA]</scope>
    <source>
        <strain evidence="5">DSM 12838</strain>
    </source>
</reference>
<dbReference type="NCBIfam" id="TIGR00086">
    <property type="entry name" value="smpB"/>
    <property type="match status" value="1"/>
</dbReference>
<dbReference type="OrthoDB" id="9805462at2"/>
<dbReference type="STRING" id="888061.AXF15_06520"/>
<proteinExistence type="inferred from homology"/>
<dbReference type="KEGG" id="doa:AXF15_06520"/>
<dbReference type="PANTHER" id="PTHR30308">
    <property type="entry name" value="TMRNA-BINDING COMPONENT OF TRANS-TRANSLATION TAGGING COMPLEX"/>
    <property type="match status" value="1"/>
</dbReference>
<protein>
    <recommendedName>
        <fullName evidence="3">SsrA-binding protein</fullName>
    </recommendedName>
    <alternativeName>
        <fullName evidence="3">Small protein B</fullName>
    </alternativeName>
</protein>
<dbReference type="SUPFAM" id="SSF74982">
    <property type="entry name" value="Small protein B (SmpB)"/>
    <property type="match status" value="1"/>
</dbReference>